<keyword evidence="2" id="KW-1185">Reference proteome</keyword>
<protein>
    <submittedName>
        <fullName evidence="1">Uncharacterized protein</fullName>
    </submittedName>
</protein>
<sequence>MSPRPETIKTEIGELLARKLKMTLSAEKTRIAHIDDGFVFLGFHIQRRPWPGRPPRRRAR</sequence>
<dbReference type="Proteomes" id="UP000664781">
    <property type="component" value="Unassembled WGS sequence"/>
</dbReference>
<evidence type="ECO:0000313" key="1">
    <source>
        <dbReference type="EMBL" id="MBO0657066.1"/>
    </source>
</evidence>
<evidence type="ECO:0000313" key="2">
    <source>
        <dbReference type="Proteomes" id="UP000664781"/>
    </source>
</evidence>
<dbReference type="RefSeq" id="WP_207248715.1">
    <property type="nucleotide sequence ID" value="NZ_JAFMOF010000006.1"/>
</dbReference>
<proteinExistence type="predicted"/>
<name>A0A939FUX0_9ACTN</name>
<organism evidence="1 2">
    <name type="scientific">Streptomyces triculaminicus</name>
    <dbReference type="NCBI Taxonomy" id="2816232"/>
    <lineage>
        <taxon>Bacteria</taxon>
        <taxon>Bacillati</taxon>
        <taxon>Actinomycetota</taxon>
        <taxon>Actinomycetes</taxon>
        <taxon>Kitasatosporales</taxon>
        <taxon>Streptomycetaceae</taxon>
        <taxon>Streptomyces</taxon>
    </lineage>
</organism>
<accession>A0A939FUX0</accession>
<comment type="caution">
    <text evidence="1">The sequence shown here is derived from an EMBL/GenBank/DDBJ whole genome shotgun (WGS) entry which is preliminary data.</text>
</comment>
<gene>
    <name evidence="1" type="ORF">J1792_31325</name>
</gene>
<dbReference type="AlphaFoldDB" id="A0A939FUX0"/>
<dbReference type="EMBL" id="JAFMOF010000006">
    <property type="protein sequence ID" value="MBO0657066.1"/>
    <property type="molecule type" value="Genomic_DNA"/>
</dbReference>
<reference evidence="1" key="1">
    <citation type="submission" date="2021-03" db="EMBL/GenBank/DDBJ databases">
        <title>Streptomyces strains.</title>
        <authorList>
            <person name="Lund M.B."/>
            <person name="Toerring T."/>
        </authorList>
    </citation>
    <scope>NUCLEOTIDE SEQUENCE</scope>
    <source>
        <strain evidence="1">JCM 4242</strain>
    </source>
</reference>